<feature type="transmembrane region" description="Helical" evidence="8">
    <location>
        <begin position="251"/>
        <end position="274"/>
    </location>
</feature>
<comment type="subcellular location">
    <subcellularLocation>
        <location evidence="1 8">Cell membrane</location>
        <topology evidence="1 8">Multi-pass membrane protein</topology>
    </subcellularLocation>
</comment>
<protein>
    <submittedName>
        <fullName evidence="10">ABC transporter permease</fullName>
    </submittedName>
</protein>
<organism evidence="10">
    <name type="scientific">Dictyoglomus thermophilum</name>
    <dbReference type="NCBI Taxonomy" id="14"/>
    <lineage>
        <taxon>Bacteria</taxon>
        <taxon>Pseudomonadati</taxon>
        <taxon>Dictyoglomota</taxon>
        <taxon>Dictyoglomia</taxon>
        <taxon>Dictyoglomales</taxon>
        <taxon>Dictyoglomaceae</taxon>
        <taxon>Dictyoglomus</taxon>
    </lineage>
</organism>
<dbReference type="Pfam" id="PF12911">
    <property type="entry name" value="OppC_N"/>
    <property type="match status" value="1"/>
</dbReference>
<evidence type="ECO:0000313" key="10">
    <source>
        <dbReference type="EMBL" id="HGK24253.1"/>
    </source>
</evidence>
<name>A0A7V3ZJR8_DICTH</name>
<evidence type="ECO:0000256" key="3">
    <source>
        <dbReference type="ARBA" id="ARBA00022475"/>
    </source>
</evidence>
<keyword evidence="4 8" id="KW-0812">Transmembrane</keyword>
<keyword evidence="6 8" id="KW-0472">Membrane</keyword>
<dbReference type="InterPro" id="IPR025966">
    <property type="entry name" value="OppC_N"/>
</dbReference>
<dbReference type="SUPFAM" id="SSF161098">
    <property type="entry name" value="MetI-like"/>
    <property type="match status" value="1"/>
</dbReference>
<dbReference type="InterPro" id="IPR050366">
    <property type="entry name" value="BP-dependent_transpt_permease"/>
</dbReference>
<feature type="domain" description="ABC transmembrane type-1" evidence="9">
    <location>
        <begin position="85"/>
        <end position="274"/>
    </location>
</feature>
<feature type="transmembrane region" description="Helical" evidence="8">
    <location>
        <begin position="202"/>
        <end position="231"/>
    </location>
</feature>
<comment type="caution">
    <text evidence="10">The sequence shown here is derived from an EMBL/GenBank/DDBJ whole genome shotgun (WGS) entry which is preliminary data.</text>
</comment>
<dbReference type="GO" id="GO:0055085">
    <property type="term" value="P:transmembrane transport"/>
    <property type="evidence" value="ECO:0007669"/>
    <property type="project" value="InterPro"/>
</dbReference>
<evidence type="ECO:0000256" key="2">
    <source>
        <dbReference type="ARBA" id="ARBA00022448"/>
    </source>
</evidence>
<accession>A0A7V3ZJR8</accession>
<keyword evidence="3" id="KW-1003">Cell membrane</keyword>
<evidence type="ECO:0000256" key="5">
    <source>
        <dbReference type="ARBA" id="ARBA00022989"/>
    </source>
</evidence>
<keyword evidence="5 8" id="KW-1133">Transmembrane helix</keyword>
<keyword evidence="2 8" id="KW-0813">Transport</keyword>
<evidence type="ECO:0000256" key="4">
    <source>
        <dbReference type="ARBA" id="ARBA00022692"/>
    </source>
</evidence>
<feature type="transmembrane region" description="Helical" evidence="8">
    <location>
        <begin position="87"/>
        <end position="112"/>
    </location>
</feature>
<evidence type="ECO:0000256" key="1">
    <source>
        <dbReference type="ARBA" id="ARBA00004651"/>
    </source>
</evidence>
<dbReference type="PANTHER" id="PTHR43386:SF1">
    <property type="entry name" value="D,D-DIPEPTIDE TRANSPORT SYSTEM PERMEASE PROTEIN DDPC-RELATED"/>
    <property type="match status" value="1"/>
</dbReference>
<dbReference type="EMBL" id="DTDV01000019">
    <property type="protein sequence ID" value="HGK24253.1"/>
    <property type="molecule type" value="Genomic_DNA"/>
</dbReference>
<evidence type="ECO:0000256" key="8">
    <source>
        <dbReference type="RuleBase" id="RU363032"/>
    </source>
</evidence>
<gene>
    <name evidence="10" type="ORF">ENU78_07495</name>
</gene>
<dbReference type="GO" id="GO:0005886">
    <property type="term" value="C:plasma membrane"/>
    <property type="evidence" value="ECO:0007669"/>
    <property type="project" value="UniProtKB-SubCell"/>
</dbReference>
<dbReference type="AlphaFoldDB" id="A0A7V3ZJR8"/>
<dbReference type="InterPro" id="IPR035906">
    <property type="entry name" value="MetI-like_sf"/>
</dbReference>
<evidence type="ECO:0000256" key="6">
    <source>
        <dbReference type="ARBA" id="ARBA00023136"/>
    </source>
</evidence>
<dbReference type="NCBIfam" id="NF045474">
    <property type="entry name" value="Opp2C"/>
    <property type="match status" value="1"/>
</dbReference>
<dbReference type="PANTHER" id="PTHR43386">
    <property type="entry name" value="OLIGOPEPTIDE TRANSPORT SYSTEM PERMEASE PROTEIN APPC"/>
    <property type="match status" value="1"/>
</dbReference>
<reference evidence="10" key="1">
    <citation type="journal article" date="2020" name="mSystems">
        <title>Genome- and Community-Level Interaction Insights into Carbon Utilization and Element Cycling Functions of Hydrothermarchaeota in Hydrothermal Sediment.</title>
        <authorList>
            <person name="Zhou Z."/>
            <person name="Liu Y."/>
            <person name="Xu W."/>
            <person name="Pan J."/>
            <person name="Luo Z.H."/>
            <person name="Li M."/>
        </authorList>
    </citation>
    <scope>NUCLEOTIDE SEQUENCE [LARGE SCALE GENOMIC DNA]</scope>
    <source>
        <strain evidence="10">SpSt-70</strain>
    </source>
</reference>
<feature type="transmembrane region" description="Helical" evidence="8">
    <location>
        <begin position="124"/>
        <end position="145"/>
    </location>
</feature>
<proteinExistence type="inferred from homology"/>
<dbReference type="PROSITE" id="PS50928">
    <property type="entry name" value="ABC_TM1"/>
    <property type="match status" value="1"/>
</dbReference>
<evidence type="ECO:0000256" key="7">
    <source>
        <dbReference type="ARBA" id="ARBA00024202"/>
    </source>
</evidence>
<dbReference type="CDD" id="cd06261">
    <property type="entry name" value="TM_PBP2"/>
    <property type="match status" value="1"/>
</dbReference>
<dbReference type="Gene3D" id="1.10.3720.10">
    <property type="entry name" value="MetI-like"/>
    <property type="match status" value="1"/>
</dbReference>
<dbReference type="Pfam" id="PF00528">
    <property type="entry name" value="BPD_transp_1"/>
    <property type="match status" value="1"/>
</dbReference>
<comment type="similarity">
    <text evidence="7">Belongs to the binding-protein-dependent transport system permease family. OppBC subfamily.</text>
</comment>
<dbReference type="InterPro" id="IPR053385">
    <property type="entry name" value="ABC_transport_permease"/>
</dbReference>
<dbReference type="InterPro" id="IPR000515">
    <property type="entry name" value="MetI-like"/>
</dbReference>
<evidence type="ECO:0000259" key="9">
    <source>
        <dbReference type="PROSITE" id="PS50928"/>
    </source>
</evidence>
<feature type="transmembrane region" description="Helical" evidence="8">
    <location>
        <begin position="151"/>
        <end position="167"/>
    </location>
</feature>
<sequence>MMKKVNLGQKSSRRILKKFLRHKTGILGAFLLFSFILLAVFADLITPYDPYTQNLVERLLPPSPKHFFGTDYAGRDIFTRIIYGARISLTVGFISVFFALSLGVFLGLISGYFGGLWDVLIMRLIDIMLAFPTILLAIGIVAVLGPKLENTMIAVGIVSIPTFARIVRASVLSVKEKDFIVAAKAVGVSTGKILLKHILPNIVAPIIVQATLGIGSAILEAAGLSFLGLGAKPPTPEWGAMLSESRQYLRTAPWTVVFPGLAIMMLVLAFNLFGDALRDVFDPKSYK</sequence>